<gene>
    <name evidence="1" type="ORF">EAY07_17935</name>
    <name evidence="2" type="ORF">EAY46_24440</name>
</gene>
<dbReference type="Proteomes" id="UP000722957">
    <property type="component" value="Unassembled WGS sequence"/>
</dbReference>
<dbReference type="Proteomes" id="UP000726136">
    <property type="component" value="Unassembled WGS sequence"/>
</dbReference>
<dbReference type="EMBL" id="RDPI01000588">
    <property type="protein sequence ID" value="MBF4376137.1"/>
    <property type="molecule type" value="Genomic_DNA"/>
</dbReference>
<protein>
    <submittedName>
        <fullName evidence="1">Uncharacterized protein</fullName>
    </submittedName>
</protein>
<name>A0A241NMK7_VIBAN</name>
<organism evidence="1 3">
    <name type="scientific">Vibrio anguillarum</name>
    <name type="common">Listonella anguillarum</name>
    <dbReference type="NCBI Taxonomy" id="55601"/>
    <lineage>
        <taxon>Bacteria</taxon>
        <taxon>Pseudomonadati</taxon>
        <taxon>Pseudomonadota</taxon>
        <taxon>Gammaproteobacteria</taxon>
        <taxon>Vibrionales</taxon>
        <taxon>Vibrionaceae</taxon>
        <taxon>Vibrio</taxon>
    </lineage>
</organism>
<sequence>MNRLRELVYKTLVDNLGVQPNLLSRIEGNEPIGIELIGGEEIFINLQENAIQTFVEIPIFDTRVLRLKSQKIMDLLCSDESVFMNVKKNKLIMISELSANVMNVDRELADKLQFFNNVIHQVKS</sequence>
<comment type="caution">
    <text evidence="1">The sequence shown here is derived from an EMBL/GenBank/DDBJ whole genome shotgun (WGS) entry which is preliminary data.</text>
</comment>
<evidence type="ECO:0000313" key="1">
    <source>
        <dbReference type="EMBL" id="MBF4273872.1"/>
    </source>
</evidence>
<dbReference type="KEGG" id="vau:VANGNB10_cII0843c"/>
<accession>A0A241NMK7</accession>
<dbReference type="GeneID" id="83858227"/>
<dbReference type="AlphaFoldDB" id="A0A241NMK7"/>
<dbReference type="RefSeq" id="WP_013868054.1">
    <property type="nucleotide sequence ID" value="NZ_AJYT02000166.1"/>
</dbReference>
<reference evidence="3 4" key="1">
    <citation type="journal article" date="2021" name="PeerJ">
        <title>Analysis of 44 Vibrio anguillarum genomes reveals high genetic diversity.</title>
        <authorList>
            <person name="Hansen M.J."/>
            <person name="Dalsgaard I."/>
        </authorList>
    </citation>
    <scope>NUCLEOTIDE SEQUENCE [LARGE SCALE GENOMIC DNA]</scope>
    <source>
        <strain evidence="2 4">040915-1/1B</strain>
        <strain evidence="1 3">17-16730-2A</strain>
    </source>
</reference>
<proteinExistence type="predicted"/>
<dbReference type="Gene3D" id="3.30.1460.10">
    <property type="match status" value="1"/>
</dbReference>
<keyword evidence="4" id="KW-1185">Reference proteome</keyword>
<evidence type="ECO:0000313" key="2">
    <source>
        <dbReference type="EMBL" id="MBF4376137.1"/>
    </source>
</evidence>
<dbReference type="EMBL" id="RDOM01000073">
    <property type="protein sequence ID" value="MBF4273872.1"/>
    <property type="molecule type" value="Genomic_DNA"/>
</dbReference>
<dbReference type="SUPFAM" id="SSF69635">
    <property type="entry name" value="Type III secretory system chaperone-like"/>
    <property type="match status" value="1"/>
</dbReference>
<evidence type="ECO:0000313" key="4">
    <source>
        <dbReference type="Proteomes" id="UP000726136"/>
    </source>
</evidence>
<evidence type="ECO:0000313" key="3">
    <source>
        <dbReference type="Proteomes" id="UP000722957"/>
    </source>
</evidence>